<evidence type="ECO:0000313" key="7">
    <source>
        <dbReference type="Proteomes" id="UP000694845"/>
    </source>
</evidence>
<dbReference type="FunFam" id="3.20.20.100:FF:000015">
    <property type="entry name" value="Oxidoreductase, aldo/keto reductase family"/>
    <property type="match status" value="1"/>
</dbReference>
<dbReference type="OMA" id="YYHDVVI"/>
<evidence type="ECO:0000256" key="4">
    <source>
        <dbReference type="PIRSR" id="PIRSR000097-2"/>
    </source>
</evidence>
<dbReference type="GeneID" id="110985197"/>
<dbReference type="SUPFAM" id="SSF51430">
    <property type="entry name" value="NAD(P)-linked oxidoreductase"/>
    <property type="match status" value="1"/>
</dbReference>
<accession>A0A8B7ZA91</accession>
<dbReference type="PANTHER" id="PTHR43827:SF10">
    <property type="entry name" value="ZGC:110366"/>
    <property type="match status" value="1"/>
</dbReference>
<feature type="domain" description="NADP-dependent oxidoreductase" evidence="6">
    <location>
        <begin position="19"/>
        <end position="266"/>
    </location>
</feature>
<evidence type="ECO:0000256" key="3">
    <source>
        <dbReference type="PIRSR" id="PIRSR000097-1"/>
    </source>
</evidence>
<gene>
    <name evidence="8" type="primary">LOC110985197</name>
</gene>
<sequence length="290" mass="33091">MDPKIEQLQLSNGVQMPVLGIGTSHTGGYSDEAVVHALGHCRVRHIDTARRYWCEDLVGASLRKSGVAREQVFITSKLWPSEYGYHETRAAFQDSLQQVGVEYFDLYLLHWPYSPEGTNTKQLISESWRALEEFYSQGLCKAIGVSNFQISDLKNLEETWNVVPHVNQLEIHIFSYPQKLIEYCRSLGMQIVAYSPLARGEALTHPRVMELATRYKRTSSQILNRWILQHGIATIPKSTKCQRVEENSKVFDFVLTAEDMEALDAIHKTDSHSVFRISSLSLAIFNSRKL</sequence>
<dbReference type="Proteomes" id="UP000694845">
    <property type="component" value="Unplaced"/>
</dbReference>
<feature type="site" description="Lowers pKa of active site Tyr" evidence="5">
    <location>
        <position position="77"/>
    </location>
</feature>
<dbReference type="PRINTS" id="PR00069">
    <property type="entry name" value="ALDKETRDTASE"/>
</dbReference>
<dbReference type="InterPro" id="IPR018170">
    <property type="entry name" value="Aldo/ket_reductase_CS"/>
</dbReference>
<feature type="binding site" evidence="4">
    <location>
        <position position="110"/>
    </location>
    <ligand>
        <name>substrate</name>
    </ligand>
</feature>
<dbReference type="InterPro" id="IPR023210">
    <property type="entry name" value="NADP_OxRdtase_dom"/>
</dbReference>
<dbReference type="Pfam" id="PF00248">
    <property type="entry name" value="Aldo_ket_red"/>
    <property type="match status" value="1"/>
</dbReference>
<name>A0A8B7ZA91_ACAPL</name>
<dbReference type="InterPro" id="IPR036812">
    <property type="entry name" value="NAD(P)_OxRdtase_dom_sf"/>
</dbReference>
<dbReference type="OrthoDB" id="416253at2759"/>
<proteinExistence type="inferred from homology"/>
<feature type="active site" description="Proton donor" evidence="3">
    <location>
        <position position="52"/>
    </location>
</feature>
<keyword evidence="2" id="KW-0560">Oxidoreductase</keyword>
<evidence type="ECO:0000259" key="6">
    <source>
        <dbReference type="Pfam" id="PF00248"/>
    </source>
</evidence>
<keyword evidence="7" id="KW-1185">Reference proteome</keyword>
<organism evidence="7 8">
    <name type="scientific">Acanthaster planci</name>
    <name type="common">Crown-of-thorns starfish</name>
    <dbReference type="NCBI Taxonomy" id="133434"/>
    <lineage>
        <taxon>Eukaryota</taxon>
        <taxon>Metazoa</taxon>
        <taxon>Echinodermata</taxon>
        <taxon>Eleutherozoa</taxon>
        <taxon>Asterozoa</taxon>
        <taxon>Asteroidea</taxon>
        <taxon>Valvatacea</taxon>
        <taxon>Valvatida</taxon>
        <taxon>Acanthasteridae</taxon>
        <taxon>Acanthaster</taxon>
    </lineage>
</organism>
<evidence type="ECO:0000256" key="2">
    <source>
        <dbReference type="ARBA" id="ARBA00023002"/>
    </source>
</evidence>
<comment type="similarity">
    <text evidence="1">Belongs to the aldo/keto reductase family.</text>
</comment>
<dbReference type="CDD" id="cd19135">
    <property type="entry name" value="AKR_CeZK1290-like"/>
    <property type="match status" value="1"/>
</dbReference>
<dbReference type="RefSeq" id="XP_022101735.1">
    <property type="nucleotide sequence ID" value="XM_022246043.1"/>
</dbReference>
<dbReference type="AlphaFoldDB" id="A0A8B7ZA91"/>
<dbReference type="PANTHER" id="PTHR43827">
    <property type="entry name" value="2,5-DIKETO-D-GLUCONIC ACID REDUCTASE"/>
    <property type="match status" value="1"/>
</dbReference>
<evidence type="ECO:0000256" key="5">
    <source>
        <dbReference type="PIRSR" id="PIRSR000097-3"/>
    </source>
</evidence>
<dbReference type="Gene3D" id="3.20.20.100">
    <property type="entry name" value="NADP-dependent oxidoreductase domain"/>
    <property type="match status" value="1"/>
</dbReference>
<dbReference type="PROSITE" id="PS00062">
    <property type="entry name" value="ALDOKETO_REDUCTASE_2"/>
    <property type="match status" value="1"/>
</dbReference>
<evidence type="ECO:0000256" key="1">
    <source>
        <dbReference type="ARBA" id="ARBA00007905"/>
    </source>
</evidence>
<dbReference type="InterPro" id="IPR020471">
    <property type="entry name" value="AKR"/>
</dbReference>
<dbReference type="PIRSF" id="PIRSF000097">
    <property type="entry name" value="AKR"/>
    <property type="match status" value="1"/>
</dbReference>
<dbReference type="GO" id="GO:0016491">
    <property type="term" value="F:oxidoreductase activity"/>
    <property type="evidence" value="ECO:0007669"/>
    <property type="project" value="UniProtKB-KW"/>
</dbReference>
<evidence type="ECO:0000313" key="8">
    <source>
        <dbReference type="RefSeq" id="XP_022101735.1"/>
    </source>
</evidence>
<protein>
    <submittedName>
        <fullName evidence="8">Uncharacterized protein LOC110985197</fullName>
    </submittedName>
</protein>
<reference evidence="8" key="1">
    <citation type="submission" date="2025-08" db="UniProtKB">
        <authorList>
            <consortium name="RefSeq"/>
        </authorList>
    </citation>
    <scope>IDENTIFICATION</scope>
</reference>
<dbReference type="KEGG" id="aplc:110985197"/>